<feature type="transmembrane region" description="Helical" evidence="7">
    <location>
        <begin position="104"/>
        <end position="127"/>
    </location>
</feature>
<dbReference type="GO" id="GO:0004129">
    <property type="term" value="F:cytochrome-c oxidase activity"/>
    <property type="evidence" value="ECO:0007669"/>
    <property type="project" value="InterPro"/>
</dbReference>
<keyword evidence="6 7" id="KW-0472">Membrane</keyword>
<evidence type="ECO:0000256" key="7">
    <source>
        <dbReference type="SAM" id="Phobius"/>
    </source>
</evidence>
<gene>
    <name evidence="9" type="ORF">UFOPK2169_00864</name>
</gene>
<dbReference type="InterPro" id="IPR000298">
    <property type="entry name" value="Cyt_c_oxidase-like_su3"/>
</dbReference>
<dbReference type="EMBL" id="CAEZWE010000029">
    <property type="protein sequence ID" value="CAB4652555.1"/>
    <property type="molecule type" value="Genomic_DNA"/>
</dbReference>
<dbReference type="GO" id="GO:0019646">
    <property type="term" value="P:aerobic electron transport chain"/>
    <property type="evidence" value="ECO:0007669"/>
    <property type="project" value="InterPro"/>
</dbReference>
<feature type="transmembrane region" description="Helical" evidence="7">
    <location>
        <begin position="139"/>
        <end position="163"/>
    </location>
</feature>
<dbReference type="PANTHER" id="PTHR11403:SF2">
    <property type="entry name" value="CYTOCHROME BO(3) UBIQUINOL OXIDASE SUBUNIT 3"/>
    <property type="match status" value="1"/>
</dbReference>
<dbReference type="Pfam" id="PF00510">
    <property type="entry name" value="COX3"/>
    <property type="match status" value="1"/>
</dbReference>
<dbReference type="PROSITE" id="PS50253">
    <property type="entry name" value="COX3"/>
    <property type="match status" value="1"/>
</dbReference>
<keyword evidence="3" id="KW-1003">Cell membrane</keyword>
<dbReference type="GO" id="GO:0005886">
    <property type="term" value="C:plasma membrane"/>
    <property type="evidence" value="ECO:0007669"/>
    <property type="project" value="UniProtKB-SubCell"/>
</dbReference>
<feature type="domain" description="Heme-copper oxidase subunit III family profile" evidence="8">
    <location>
        <begin position="1"/>
        <end position="201"/>
    </location>
</feature>
<comment type="subcellular location">
    <subcellularLocation>
        <location evidence="1">Cell membrane</location>
        <topology evidence="1">Multi-pass membrane protein</topology>
    </subcellularLocation>
</comment>
<evidence type="ECO:0000256" key="2">
    <source>
        <dbReference type="ARBA" id="ARBA00010581"/>
    </source>
</evidence>
<dbReference type="PANTHER" id="PTHR11403">
    <property type="entry name" value="CYTOCHROME C OXIDASE SUBUNIT III"/>
    <property type="match status" value="1"/>
</dbReference>
<feature type="transmembrane region" description="Helical" evidence="7">
    <location>
        <begin position="17"/>
        <end position="40"/>
    </location>
</feature>
<protein>
    <submittedName>
        <fullName evidence="9">Unannotated protein</fullName>
    </submittedName>
</protein>
<organism evidence="9">
    <name type="scientific">freshwater metagenome</name>
    <dbReference type="NCBI Taxonomy" id="449393"/>
    <lineage>
        <taxon>unclassified sequences</taxon>
        <taxon>metagenomes</taxon>
        <taxon>ecological metagenomes</taxon>
    </lineage>
</organism>
<feature type="transmembrane region" description="Helical" evidence="7">
    <location>
        <begin position="71"/>
        <end position="92"/>
    </location>
</feature>
<keyword evidence="5 7" id="KW-1133">Transmembrane helix</keyword>
<feature type="transmembrane region" description="Helical" evidence="7">
    <location>
        <begin position="175"/>
        <end position="197"/>
    </location>
</feature>
<evidence type="ECO:0000256" key="4">
    <source>
        <dbReference type="ARBA" id="ARBA00022692"/>
    </source>
</evidence>
<dbReference type="InterPro" id="IPR013833">
    <property type="entry name" value="Cyt_c_oxidase_su3_a-hlx"/>
</dbReference>
<sequence>MTLALPSAPAPAPRRQLVVATALVVSAAVMLIAGMLGMWMRFRAGAPVRTSADGLEQIKDWLPASIKIPEVAANTMAATFPFAALMAQWAVYASKNRDGQHRSLALIITGVLGVAIVNAQLAVYAQMGVGISDGAYQSMFYAITGTMLLLVSGGIVFSAVAFFRSVGGRNDDSHVITAHALYWYFLTAAFTAVWFFVYVQK</sequence>
<evidence type="ECO:0000256" key="5">
    <source>
        <dbReference type="ARBA" id="ARBA00022989"/>
    </source>
</evidence>
<proteinExistence type="inferred from homology"/>
<reference evidence="9" key="1">
    <citation type="submission" date="2020-05" db="EMBL/GenBank/DDBJ databases">
        <authorList>
            <person name="Chiriac C."/>
            <person name="Salcher M."/>
            <person name="Ghai R."/>
            <person name="Kavagutti S V."/>
        </authorList>
    </citation>
    <scope>NUCLEOTIDE SEQUENCE</scope>
</reference>
<evidence type="ECO:0000256" key="3">
    <source>
        <dbReference type="ARBA" id="ARBA00022475"/>
    </source>
</evidence>
<dbReference type="InterPro" id="IPR035973">
    <property type="entry name" value="Cyt_c_oxidase_su3-like_sf"/>
</dbReference>
<name>A0A6J6KWV7_9ZZZZ</name>
<keyword evidence="4 7" id="KW-0812">Transmembrane</keyword>
<evidence type="ECO:0000256" key="6">
    <source>
        <dbReference type="ARBA" id="ARBA00023136"/>
    </source>
</evidence>
<dbReference type="SUPFAM" id="SSF81452">
    <property type="entry name" value="Cytochrome c oxidase subunit III-like"/>
    <property type="match status" value="1"/>
</dbReference>
<comment type="similarity">
    <text evidence="2">Belongs to the cytochrome c oxidase subunit 3 family.</text>
</comment>
<dbReference type="InterPro" id="IPR024791">
    <property type="entry name" value="Cyt_c/ubiquinol_Oxase_su3"/>
</dbReference>
<dbReference type="AlphaFoldDB" id="A0A6J6KWV7"/>
<evidence type="ECO:0000313" key="9">
    <source>
        <dbReference type="EMBL" id="CAB4652555.1"/>
    </source>
</evidence>
<accession>A0A6J6KWV7</accession>
<dbReference type="Gene3D" id="1.20.120.80">
    <property type="entry name" value="Cytochrome c oxidase, subunit III, four-helix bundle"/>
    <property type="match status" value="1"/>
</dbReference>
<evidence type="ECO:0000256" key="1">
    <source>
        <dbReference type="ARBA" id="ARBA00004651"/>
    </source>
</evidence>
<evidence type="ECO:0000259" key="8">
    <source>
        <dbReference type="PROSITE" id="PS50253"/>
    </source>
</evidence>